<dbReference type="GO" id="GO:0051056">
    <property type="term" value="P:regulation of small GTPase mediated signal transduction"/>
    <property type="evidence" value="ECO:0007669"/>
    <property type="project" value="InterPro"/>
</dbReference>
<proteinExistence type="predicted"/>
<dbReference type="GO" id="GO:0005737">
    <property type="term" value="C:cytoplasm"/>
    <property type="evidence" value="ECO:0007669"/>
    <property type="project" value="TreeGrafter"/>
</dbReference>
<evidence type="ECO:0000313" key="3">
    <source>
        <dbReference type="EMBL" id="OMJ69102.1"/>
    </source>
</evidence>
<dbReference type="Proteomes" id="UP000187209">
    <property type="component" value="Unassembled WGS sequence"/>
</dbReference>
<name>A0A1R2AX90_9CILI</name>
<dbReference type="EMBL" id="MPUH01001240">
    <property type="protein sequence ID" value="OMJ69102.1"/>
    <property type="molecule type" value="Genomic_DNA"/>
</dbReference>
<evidence type="ECO:0000259" key="2">
    <source>
        <dbReference type="PROSITE" id="PS50085"/>
    </source>
</evidence>
<dbReference type="AlphaFoldDB" id="A0A1R2AX90"/>
<dbReference type="PROSITE" id="PS50085">
    <property type="entry name" value="RAPGAP"/>
    <property type="match status" value="1"/>
</dbReference>
<dbReference type="GO" id="GO:0005634">
    <property type="term" value="C:nucleus"/>
    <property type="evidence" value="ECO:0007669"/>
    <property type="project" value="InterPro"/>
</dbReference>
<keyword evidence="1" id="KW-0343">GTPase activation</keyword>
<evidence type="ECO:0000256" key="1">
    <source>
        <dbReference type="ARBA" id="ARBA00022468"/>
    </source>
</evidence>
<dbReference type="Gene3D" id="3.40.50.11210">
    <property type="entry name" value="Rap/Ran-GAP"/>
    <property type="match status" value="1"/>
</dbReference>
<dbReference type="FunFam" id="3.40.50.11210:FF:000001">
    <property type="entry name" value="Ral GTPase-activating protein subunit alpha-1 isoform 1"/>
    <property type="match status" value="1"/>
</dbReference>
<sequence length="1258" mass="146645">MNNILKWFSNKPSDNLAGILEILNEEKSLSKRHSIIINYIQKLLKNSNEKFNPRLQSFFKEHGEMVNSICLTCIFQTDHKYKIKSWEEVTDTFIALIEMTQYGQINRVEDLQIIAKFCLQDGNRYELKHFGLKLIMNIVSYKDILVMPFDIFQAAIDLGLFGNEGTGVIRREILRGNDDPKWMIQIKEVLNKVPGKVLDFKKNIDFVPENDMVKEGIFMFRDVLVYTLIGSFDQDQVNYIDHFRKWLLILRKSYLFVLYPDLINPDHLGGFKNCPHILHFLIIAWICKFAKHPEISMHMFEFHQDRELILGIIEKSFILFNKNSTLSQQNALKSYEIFESWIQTTKPLYLKDITKEQFSLNIIKHIICIFNYKNDTSKNRIEICAKSFDLLRIFYDKFPENVDFIKTLLLLCEILYKQDKCKNLIEVLSSFILKVMKKGVINNQKGFKNIIEDFERYLHIWANEYIEIIENWKNKTFEISEETDYGVYSNKNQLKYWLDFIRILGNPLEFGEKAQNEWVRSLKDIISDLLEKMVSPAVLLQCFLTDLSKLILEGFESTQLISLDTLCLLYTKSTYEGPSSLQTQHLFYLLSVAIKRPYLEKSVLAHSPKLLDYRGNHVLLKHLIDLANNYMNEGLIFIYRIISLPNYYKDTTLLTLDNVKTTYLSLKNDIFNFFIKILSIPPRAKALEAFTVFLIEEISYENSPFINKGIEILLNICNDTDQNTAVLSLQSIGTIAQILPSYQEYILDFVIKKVFDEKKFFTEALVIAILELILSLLMNLKANTNKKTLDLLFGKIAKLNELIDSDCKLKTYIDVFLSFLGFYFLNFPIQDNCVEIFDSNMSENFPSKEEGHYSLNNNTIITLYKDKFVIRNEFGKFLWTCSSYDIFDGENKTQAKDKLLSIFENSKLSLKIQENPSQLPASPALELLISFIHSNYKYSTRTYPLSIHEDLSDQIHNFVKLENTPNLNTKPRPPSSKSSSLSQIFIANLGLQTTLDPIPTSEKLSIALNLLDKSQARNQIRIGILYIKPGQDNEKEILSSNSSSFSFQEFLTKIGRVVELTNYKGNLGGLDPESCGKISIAYTDWEYDIMFHVPLLMPTDKNDNQQLLKKRHVGNDRVVIVWSENWKEYRQDTIITQFNLVNLIIYPLEKQLYRIQIQIKPRVVNLEFGPLKDGMVVHWKVLPFLIRLTAVNANRAINIRQMGIYEKQHMLRYKSIKEIIRDSGIEPKFVDKKTVRQSFTHFSQIQNKDILRHSTIIS</sequence>
<feature type="domain" description="Rap-GAP" evidence="2">
    <location>
        <begin position="1008"/>
        <end position="1219"/>
    </location>
</feature>
<comment type="caution">
    <text evidence="3">The sequence shown here is derived from an EMBL/GenBank/DDBJ whole genome shotgun (WGS) entry which is preliminary data.</text>
</comment>
<keyword evidence="4" id="KW-1185">Reference proteome</keyword>
<dbReference type="Pfam" id="PF02145">
    <property type="entry name" value="Rap_GAP"/>
    <property type="match status" value="1"/>
</dbReference>
<evidence type="ECO:0000313" key="4">
    <source>
        <dbReference type="Proteomes" id="UP000187209"/>
    </source>
</evidence>
<dbReference type="InterPro" id="IPR035974">
    <property type="entry name" value="Rap/Ran-GAP_sf"/>
</dbReference>
<gene>
    <name evidence="3" type="ORF">SteCoe_33271</name>
</gene>
<dbReference type="SUPFAM" id="SSF111347">
    <property type="entry name" value="Rap/Ran-GAP"/>
    <property type="match status" value="1"/>
</dbReference>
<dbReference type="OrthoDB" id="2499658at2759"/>
<dbReference type="PANTHER" id="PTHR10063">
    <property type="entry name" value="TUBERIN"/>
    <property type="match status" value="1"/>
</dbReference>
<protein>
    <recommendedName>
        <fullName evidence="2">Rap-GAP domain-containing protein</fullName>
    </recommendedName>
</protein>
<reference evidence="3 4" key="1">
    <citation type="submission" date="2016-11" db="EMBL/GenBank/DDBJ databases">
        <title>The macronuclear genome of Stentor coeruleus: a giant cell with tiny introns.</title>
        <authorList>
            <person name="Slabodnick M."/>
            <person name="Ruby J.G."/>
            <person name="Reiff S.B."/>
            <person name="Swart E.C."/>
            <person name="Gosai S."/>
            <person name="Prabakaran S."/>
            <person name="Witkowska E."/>
            <person name="Larue G.E."/>
            <person name="Fisher S."/>
            <person name="Freeman R.M."/>
            <person name="Gunawardena J."/>
            <person name="Chu W."/>
            <person name="Stover N.A."/>
            <person name="Gregory B.D."/>
            <person name="Nowacki M."/>
            <person name="Derisi J."/>
            <person name="Roy S.W."/>
            <person name="Marshall W.F."/>
            <person name="Sood P."/>
        </authorList>
    </citation>
    <scope>NUCLEOTIDE SEQUENCE [LARGE SCALE GENOMIC DNA]</scope>
    <source>
        <strain evidence="3">WM001</strain>
    </source>
</reference>
<dbReference type="PANTHER" id="PTHR10063:SF11">
    <property type="entry name" value="RHO GTPASE-ACTIVATING PROTEIN CG5521-RELATED"/>
    <property type="match status" value="1"/>
</dbReference>
<accession>A0A1R2AX90</accession>
<organism evidence="3 4">
    <name type="scientific">Stentor coeruleus</name>
    <dbReference type="NCBI Taxonomy" id="5963"/>
    <lineage>
        <taxon>Eukaryota</taxon>
        <taxon>Sar</taxon>
        <taxon>Alveolata</taxon>
        <taxon>Ciliophora</taxon>
        <taxon>Postciliodesmatophora</taxon>
        <taxon>Heterotrichea</taxon>
        <taxon>Heterotrichida</taxon>
        <taxon>Stentoridae</taxon>
        <taxon>Stentor</taxon>
    </lineage>
</organism>
<dbReference type="InterPro" id="IPR027107">
    <property type="entry name" value="Tuberin/Ral-act_asu"/>
</dbReference>
<dbReference type="InterPro" id="IPR000331">
    <property type="entry name" value="Rap/Ran_GAP_dom"/>
</dbReference>
<dbReference type="GO" id="GO:0005096">
    <property type="term" value="F:GTPase activator activity"/>
    <property type="evidence" value="ECO:0007669"/>
    <property type="project" value="UniProtKB-KW"/>
</dbReference>